<dbReference type="Proteomes" id="UP000451233">
    <property type="component" value="Unassembled WGS sequence"/>
</dbReference>
<dbReference type="AlphaFoldDB" id="A0A7K1XWB0"/>
<dbReference type="Pfam" id="PF03150">
    <property type="entry name" value="CCP_MauG"/>
    <property type="match status" value="1"/>
</dbReference>
<keyword evidence="7 9" id="KW-0408">Iron</keyword>
<keyword evidence="2 8" id="KW-0349">Heme</keyword>
<dbReference type="InterPro" id="IPR036909">
    <property type="entry name" value="Cyt_c-like_dom_sf"/>
</dbReference>
<dbReference type="InterPro" id="IPR004852">
    <property type="entry name" value="Di-haem_cyt_c_peroxidsae"/>
</dbReference>
<organism evidence="12 13">
    <name type="scientific">Hufsiella ginkgonis</name>
    <dbReference type="NCBI Taxonomy" id="2695274"/>
    <lineage>
        <taxon>Bacteria</taxon>
        <taxon>Pseudomonadati</taxon>
        <taxon>Bacteroidota</taxon>
        <taxon>Sphingobacteriia</taxon>
        <taxon>Sphingobacteriales</taxon>
        <taxon>Sphingobacteriaceae</taxon>
        <taxon>Hufsiella</taxon>
    </lineage>
</organism>
<evidence type="ECO:0000313" key="13">
    <source>
        <dbReference type="Proteomes" id="UP000451233"/>
    </source>
</evidence>
<comment type="subcellular location">
    <subcellularLocation>
        <location evidence="1">Periplasm</location>
    </subcellularLocation>
</comment>
<dbReference type="GO" id="GO:0020037">
    <property type="term" value="F:heme binding"/>
    <property type="evidence" value="ECO:0007669"/>
    <property type="project" value="InterPro"/>
</dbReference>
<comment type="cofactor">
    <cofactor evidence="8">
        <name>heme</name>
        <dbReference type="ChEBI" id="CHEBI:30413"/>
    </cofactor>
    <text evidence="8">Binds 2 heme groups.</text>
</comment>
<dbReference type="GO" id="GO:0004130">
    <property type="term" value="F:cytochrome-c peroxidase activity"/>
    <property type="evidence" value="ECO:0007669"/>
    <property type="project" value="TreeGrafter"/>
</dbReference>
<feature type="binding site" description="covalent" evidence="8">
    <location>
        <position position="81"/>
    </location>
    <ligand>
        <name>heme c</name>
        <dbReference type="ChEBI" id="CHEBI:61717"/>
        <label>1</label>
    </ligand>
</feature>
<evidence type="ECO:0000256" key="8">
    <source>
        <dbReference type="PIRSR" id="PIRSR000294-1"/>
    </source>
</evidence>
<dbReference type="SUPFAM" id="SSF46626">
    <property type="entry name" value="Cytochrome c"/>
    <property type="match status" value="2"/>
</dbReference>
<evidence type="ECO:0000256" key="2">
    <source>
        <dbReference type="ARBA" id="ARBA00022617"/>
    </source>
</evidence>
<feature type="binding site" description="covalent" evidence="8">
    <location>
        <position position="223"/>
    </location>
    <ligand>
        <name>heme c</name>
        <dbReference type="ChEBI" id="CHEBI:61717"/>
        <label>2</label>
    </ligand>
</feature>
<dbReference type="GO" id="GO:0046872">
    <property type="term" value="F:metal ion binding"/>
    <property type="evidence" value="ECO:0007669"/>
    <property type="project" value="UniProtKB-KW"/>
</dbReference>
<dbReference type="PANTHER" id="PTHR30600:SF10">
    <property type="entry name" value="BLL6722 PROTEIN"/>
    <property type="match status" value="1"/>
</dbReference>
<evidence type="ECO:0000256" key="6">
    <source>
        <dbReference type="ARBA" id="ARBA00023002"/>
    </source>
</evidence>
<sequence length="347" mass="38431">MKRLVIIFSALAGWLVAGQSCTKNDQATPGAAISFRRPANFPVAAYNFEENTLTKAGFELGHKLFYEDALSADNSVNCGTCHQPFAAFANLDHSVSHGINNCFGTRNAPPLFNLAWQKDFMWDGGVGHIELSPLNALTNPCEMGNTLDRITATLSQTAPYPELFREAFGSPVINSQRLFKALTQFMGMMVSASSKYDKVMRKENGASFSPDEQEGYRLFQQKCAVCHQEPLFTDGSFRSNGLDGYSKDPGRDTITATGADRGKFRVPSLRNIELTRPYMHDGRFLTLEAVLEHYHAGVKQSPALDPGLKKNPTPGIPLTPKEQSQIISFLKTLTDNEFIHDHRFAEL</sequence>
<feature type="signal peptide" evidence="10">
    <location>
        <begin position="1"/>
        <end position="17"/>
    </location>
</feature>
<keyword evidence="13" id="KW-1185">Reference proteome</keyword>
<keyword evidence="6" id="KW-0560">Oxidoreductase</keyword>
<dbReference type="InterPro" id="IPR051395">
    <property type="entry name" value="Cytochrome_c_Peroxidase/MauG"/>
</dbReference>
<evidence type="ECO:0000256" key="10">
    <source>
        <dbReference type="SAM" id="SignalP"/>
    </source>
</evidence>
<keyword evidence="5" id="KW-0574">Periplasm</keyword>
<evidence type="ECO:0000256" key="5">
    <source>
        <dbReference type="ARBA" id="ARBA00022764"/>
    </source>
</evidence>
<feature type="domain" description="Cytochrome c" evidence="11">
    <location>
        <begin position="210"/>
        <end position="334"/>
    </location>
</feature>
<name>A0A7K1XWB0_9SPHI</name>
<proteinExistence type="predicted"/>
<dbReference type="PANTHER" id="PTHR30600">
    <property type="entry name" value="CYTOCHROME C PEROXIDASE-RELATED"/>
    <property type="match status" value="1"/>
</dbReference>
<dbReference type="Gene3D" id="1.10.760.10">
    <property type="entry name" value="Cytochrome c-like domain"/>
    <property type="match status" value="2"/>
</dbReference>
<feature type="binding site" description="covalent" evidence="8">
    <location>
        <position position="78"/>
    </location>
    <ligand>
        <name>heme c</name>
        <dbReference type="ChEBI" id="CHEBI:61717"/>
        <label>1</label>
    </ligand>
</feature>
<dbReference type="RefSeq" id="WP_160906288.1">
    <property type="nucleotide sequence ID" value="NZ_WVHS01000002.1"/>
</dbReference>
<accession>A0A7K1XWB0</accession>
<evidence type="ECO:0000256" key="4">
    <source>
        <dbReference type="ARBA" id="ARBA00022729"/>
    </source>
</evidence>
<feature type="binding site" description="axial binding residue" evidence="9">
    <location>
        <position position="82"/>
    </location>
    <ligand>
        <name>heme c</name>
        <dbReference type="ChEBI" id="CHEBI:61717"/>
        <label>1</label>
    </ligand>
    <ligandPart>
        <name>Fe</name>
        <dbReference type="ChEBI" id="CHEBI:18248"/>
    </ligandPart>
</feature>
<dbReference type="EMBL" id="WVHS01000002">
    <property type="protein sequence ID" value="MXV15284.1"/>
    <property type="molecule type" value="Genomic_DNA"/>
</dbReference>
<keyword evidence="4 10" id="KW-0732">Signal</keyword>
<evidence type="ECO:0000256" key="7">
    <source>
        <dbReference type="ARBA" id="ARBA00023004"/>
    </source>
</evidence>
<evidence type="ECO:0000256" key="9">
    <source>
        <dbReference type="PIRSR" id="PIRSR000294-2"/>
    </source>
</evidence>
<dbReference type="PROSITE" id="PS51257">
    <property type="entry name" value="PROKAR_LIPOPROTEIN"/>
    <property type="match status" value="1"/>
</dbReference>
<keyword evidence="3 9" id="KW-0479">Metal-binding</keyword>
<feature type="binding site" description="axial binding residue" evidence="9">
    <location>
        <position position="227"/>
    </location>
    <ligand>
        <name>heme c</name>
        <dbReference type="ChEBI" id="CHEBI:61717"/>
        <label>2</label>
    </ligand>
    <ligandPart>
        <name>Fe</name>
        <dbReference type="ChEBI" id="CHEBI:18248"/>
    </ligandPart>
</feature>
<comment type="PTM">
    <text evidence="8">Binds 2 heme groups per subunit.</text>
</comment>
<feature type="chain" id="PRO_5029589333" evidence="10">
    <location>
        <begin position="18"/>
        <end position="347"/>
    </location>
</feature>
<evidence type="ECO:0000256" key="1">
    <source>
        <dbReference type="ARBA" id="ARBA00004418"/>
    </source>
</evidence>
<feature type="binding site" description="axial binding residue" evidence="9">
    <location>
        <position position="97"/>
    </location>
    <ligand>
        <name>heme c</name>
        <dbReference type="ChEBI" id="CHEBI:61717"/>
        <label>1</label>
    </ligand>
    <ligandPart>
        <name>Fe</name>
        <dbReference type="ChEBI" id="CHEBI:18248"/>
    </ligandPart>
</feature>
<evidence type="ECO:0000256" key="3">
    <source>
        <dbReference type="ARBA" id="ARBA00022723"/>
    </source>
</evidence>
<reference evidence="12 13" key="1">
    <citation type="submission" date="2019-11" db="EMBL/GenBank/DDBJ databases">
        <title>Pedobacter sp. HMF7056 Genome sequencing and assembly.</title>
        <authorList>
            <person name="Kang H."/>
            <person name="Kim H."/>
            <person name="Joh K."/>
        </authorList>
    </citation>
    <scope>NUCLEOTIDE SEQUENCE [LARGE SCALE GENOMIC DNA]</scope>
    <source>
        <strain evidence="12 13">HMF7056</strain>
    </source>
</reference>
<dbReference type="InterPro" id="IPR009056">
    <property type="entry name" value="Cyt_c-like_dom"/>
</dbReference>
<evidence type="ECO:0000313" key="12">
    <source>
        <dbReference type="EMBL" id="MXV15284.1"/>
    </source>
</evidence>
<dbReference type="Pfam" id="PF00034">
    <property type="entry name" value="Cytochrom_C"/>
    <property type="match status" value="1"/>
</dbReference>
<dbReference type="GO" id="GO:0042597">
    <property type="term" value="C:periplasmic space"/>
    <property type="evidence" value="ECO:0007669"/>
    <property type="project" value="UniProtKB-SubCell"/>
</dbReference>
<dbReference type="PIRSF" id="PIRSF000294">
    <property type="entry name" value="Cytochrome-c_peroxidase"/>
    <property type="match status" value="1"/>
</dbReference>
<dbReference type="InterPro" id="IPR026259">
    <property type="entry name" value="MauG/Cytc_peroxidase"/>
</dbReference>
<dbReference type="PROSITE" id="PS51007">
    <property type="entry name" value="CYTC"/>
    <property type="match status" value="1"/>
</dbReference>
<protein>
    <submittedName>
        <fullName evidence="12">C-type cytochrome</fullName>
    </submittedName>
</protein>
<comment type="caution">
    <text evidence="12">The sequence shown here is derived from an EMBL/GenBank/DDBJ whole genome shotgun (WGS) entry which is preliminary data.</text>
</comment>
<gene>
    <name evidence="12" type="ORF">GS398_08220</name>
</gene>
<feature type="binding site" description="covalent" evidence="8">
    <location>
        <position position="226"/>
    </location>
    <ligand>
        <name>heme c</name>
        <dbReference type="ChEBI" id="CHEBI:61717"/>
        <label>2</label>
    </ligand>
</feature>
<dbReference type="GO" id="GO:0009055">
    <property type="term" value="F:electron transfer activity"/>
    <property type="evidence" value="ECO:0007669"/>
    <property type="project" value="InterPro"/>
</dbReference>
<evidence type="ECO:0000259" key="11">
    <source>
        <dbReference type="PROSITE" id="PS51007"/>
    </source>
</evidence>